<dbReference type="STRING" id="29920.A0A329RXF8"/>
<dbReference type="VEuPathDB" id="FungiDB:PC110_g14268"/>
<evidence type="ECO:0000313" key="1">
    <source>
        <dbReference type="EMBL" id="RAW29367.1"/>
    </source>
</evidence>
<proteinExistence type="predicted"/>
<comment type="caution">
    <text evidence="1">The sequence shown here is derived from an EMBL/GenBank/DDBJ whole genome shotgun (WGS) entry which is preliminary data.</text>
</comment>
<name>A0A329RXF8_9STRA</name>
<dbReference type="EMBL" id="MJFZ01000432">
    <property type="protein sequence ID" value="RAW29367.1"/>
    <property type="molecule type" value="Genomic_DNA"/>
</dbReference>
<evidence type="ECO:0000313" key="2">
    <source>
        <dbReference type="Proteomes" id="UP000251314"/>
    </source>
</evidence>
<accession>A0A329RXF8</accession>
<dbReference type="Proteomes" id="UP000251314">
    <property type="component" value="Unassembled WGS sequence"/>
</dbReference>
<organism evidence="1 2">
    <name type="scientific">Phytophthora cactorum</name>
    <dbReference type="NCBI Taxonomy" id="29920"/>
    <lineage>
        <taxon>Eukaryota</taxon>
        <taxon>Sar</taxon>
        <taxon>Stramenopiles</taxon>
        <taxon>Oomycota</taxon>
        <taxon>Peronosporomycetes</taxon>
        <taxon>Peronosporales</taxon>
        <taxon>Peronosporaceae</taxon>
        <taxon>Phytophthora</taxon>
    </lineage>
</organism>
<protein>
    <submittedName>
        <fullName evidence="1">Uncharacterized protein</fullName>
    </submittedName>
</protein>
<dbReference type="OrthoDB" id="123951at2759"/>
<dbReference type="AlphaFoldDB" id="A0A329RXF8"/>
<keyword evidence="2" id="KW-1185">Reference proteome</keyword>
<sequence length="87" mass="9473">MSTKDLVTGNSQRTRLTALNAFGRFAEAENFTDKKICEAIAADSSGDVLYIVLDKFAKHLAFKETSKGSVLAKDTVDSYFGNVKTTC</sequence>
<gene>
    <name evidence="1" type="ORF">PC110_g14268</name>
</gene>
<reference evidence="1 2" key="1">
    <citation type="submission" date="2018-01" db="EMBL/GenBank/DDBJ databases">
        <title>Draft genome of the strawberry crown rot pathogen Phytophthora cactorum.</title>
        <authorList>
            <person name="Armitage A.D."/>
            <person name="Lysoe E."/>
            <person name="Nellist C.F."/>
            <person name="Harrison R.J."/>
            <person name="Brurberg M.B."/>
        </authorList>
    </citation>
    <scope>NUCLEOTIDE SEQUENCE [LARGE SCALE GENOMIC DNA]</scope>
    <source>
        <strain evidence="1 2">10300</strain>
    </source>
</reference>